<reference evidence="6 7" key="2">
    <citation type="submission" date="2020-07" db="EMBL/GenBank/DDBJ databases">
        <title>Bacterial metabolism rescues the inhibition of intestinal drug absorption by food and drug additives.</title>
        <authorList>
            <person name="Zou L."/>
            <person name="Spanogiannopoulos P."/>
            <person name="Chien H.-C."/>
            <person name="Pieper L.M."/>
            <person name="Cai W."/>
            <person name="Khuri N."/>
            <person name="Pottel J."/>
            <person name="Vora B."/>
            <person name="Ni Z."/>
            <person name="Tsakalozou E."/>
            <person name="Zhang W."/>
            <person name="Shoichet B.K."/>
            <person name="Giacomini K.M."/>
            <person name="Turnbaugh P.J."/>
        </authorList>
    </citation>
    <scope>NUCLEOTIDE SEQUENCE [LARGE SCALE GENOMIC DNA]</scope>
    <source>
        <strain evidence="6 7">B33</strain>
    </source>
</reference>
<organism evidence="6 7">
    <name type="scientific">Phocaeicola vulgatus</name>
    <name type="common">Bacteroides vulgatus</name>
    <dbReference type="NCBI Taxonomy" id="821"/>
    <lineage>
        <taxon>Bacteria</taxon>
        <taxon>Pseudomonadati</taxon>
        <taxon>Bacteroidota</taxon>
        <taxon>Bacteroidia</taxon>
        <taxon>Bacteroidales</taxon>
        <taxon>Bacteroidaceae</taxon>
        <taxon>Phocaeicola</taxon>
    </lineage>
</organism>
<dbReference type="EMBL" id="JABWDJ010000526">
    <property type="protein sequence ID" value="NVB76487.1"/>
    <property type="molecule type" value="Genomic_DNA"/>
</dbReference>
<name>A0A7Y6PIK2_PHOVU</name>
<evidence type="ECO:0000256" key="4">
    <source>
        <dbReference type="SAM" id="SignalP"/>
    </source>
</evidence>
<evidence type="ECO:0000259" key="5">
    <source>
        <dbReference type="Pfam" id="PF00251"/>
    </source>
</evidence>
<feature type="chain" id="PRO_5030963399" evidence="4">
    <location>
        <begin position="26"/>
        <end position="74"/>
    </location>
</feature>
<evidence type="ECO:0000256" key="3">
    <source>
        <dbReference type="ARBA" id="ARBA00023295"/>
    </source>
</evidence>
<dbReference type="GO" id="GO:0005737">
    <property type="term" value="C:cytoplasm"/>
    <property type="evidence" value="ECO:0007669"/>
    <property type="project" value="TreeGrafter"/>
</dbReference>
<keyword evidence="4" id="KW-0732">Signal</keyword>
<dbReference type="AlphaFoldDB" id="A0A7Y6PIK2"/>
<sequence length="74" mass="8494">MKIQKMKIPAILGALLLAGTLSAGAQMNSDSLYKEPYRPQYHFSPEKGWIGDPSGFMYYQGKYHMYWWGKVEST</sequence>
<dbReference type="PANTHER" id="PTHR42800">
    <property type="entry name" value="EXOINULINASE INUD (AFU_ORTHOLOGUE AFUA_5G00480)"/>
    <property type="match status" value="1"/>
</dbReference>
<evidence type="ECO:0000256" key="1">
    <source>
        <dbReference type="ARBA" id="ARBA00009902"/>
    </source>
</evidence>
<accession>A0A7Y6PIK2</accession>
<dbReference type="Gene3D" id="2.115.10.20">
    <property type="entry name" value="Glycosyl hydrolase domain, family 43"/>
    <property type="match status" value="1"/>
</dbReference>
<dbReference type="InterPro" id="IPR013148">
    <property type="entry name" value="Glyco_hydro_32_N"/>
</dbReference>
<feature type="non-terminal residue" evidence="6">
    <location>
        <position position="74"/>
    </location>
</feature>
<protein>
    <submittedName>
        <fullName evidence="6">Glycoside hydrolase family 32 protein</fullName>
    </submittedName>
</protein>
<dbReference type="SUPFAM" id="SSF75005">
    <property type="entry name" value="Arabinanase/levansucrase/invertase"/>
    <property type="match status" value="1"/>
</dbReference>
<gene>
    <name evidence="6" type="ORF">HUV05_23920</name>
</gene>
<dbReference type="InterPro" id="IPR023296">
    <property type="entry name" value="Glyco_hydro_beta-prop_sf"/>
</dbReference>
<keyword evidence="2 6" id="KW-0378">Hydrolase</keyword>
<keyword evidence="3" id="KW-0326">Glycosidase</keyword>
<comment type="similarity">
    <text evidence="1">Belongs to the glycosyl hydrolase 32 family.</text>
</comment>
<evidence type="ECO:0000313" key="6">
    <source>
        <dbReference type="EMBL" id="NVB76487.1"/>
    </source>
</evidence>
<reference evidence="6 7" key="1">
    <citation type="submission" date="2020-04" db="EMBL/GenBank/DDBJ databases">
        <authorList>
            <person name="Pieper L."/>
        </authorList>
    </citation>
    <scope>NUCLEOTIDE SEQUENCE [LARGE SCALE GENOMIC DNA]</scope>
    <source>
        <strain evidence="6 7">B33</strain>
    </source>
</reference>
<proteinExistence type="inferred from homology"/>
<dbReference type="Proteomes" id="UP000524321">
    <property type="component" value="Unassembled WGS sequence"/>
</dbReference>
<comment type="caution">
    <text evidence="6">The sequence shown here is derived from an EMBL/GenBank/DDBJ whole genome shotgun (WGS) entry which is preliminary data.</text>
</comment>
<dbReference type="GO" id="GO:0005987">
    <property type="term" value="P:sucrose catabolic process"/>
    <property type="evidence" value="ECO:0007669"/>
    <property type="project" value="TreeGrafter"/>
</dbReference>
<evidence type="ECO:0000256" key="2">
    <source>
        <dbReference type="ARBA" id="ARBA00022801"/>
    </source>
</evidence>
<dbReference type="PANTHER" id="PTHR42800:SF1">
    <property type="entry name" value="EXOINULINASE INUD (AFU_ORTHOLOGUE AFUA_5G00480)"/>
    <property type="match status" value="1"/>
</dbReference>
<evidence type="ECO:0000313" key="7">
    <source>
        <dbReference type="Proteomes" id="UP000524321"/>
    </source>
</evidence>
<dbReference type="GO" id="GO:0004575">
    <property type="term" value="F:sucrose alpha-glucosidase activity"/>
    <property type="evidence" value="ECO:0007669"/>
    <property type="project" value="TreeGrafter"/>
</dbReference>
<feature type="domain" description="Glycosyl hydrolase family 32 N-terminal" evidence="5">
    <location>
        <begin position="42"/>
        <end position="67"/>
    </location>
</feature>
<dbReference type="Pfam" id="PF00251">
    <property type="entry name" value="Glyco_hydro_32N"/>
    <property type="match status" value="1"/>
</dbReference>
<feature type="signal peptide" evidence="4">
    <location>
        <begin position="1"/>
        <end position="25"/>
    </location>
</feature>